<dbReference type="AlphaFoldDB" id="A0A9D1CMQ4"/>
<gene>
    <name evidence="1" type="ORF">IAB74_07230</name>
</gene>
<organism evidence="1 2">
    <name type="scientific">Candidatus Faecousia excrementigallinarum</name>
    <dbReference type="NCBI Taxonomy" id="2840806"/>
    <lineage>
        <taxon>Bacteria</taxon>
        <taxon>Bacillati</taxon>
        <taxon>Bacillota</taxon>
        <taxon>Clostridia</taxon>
        <taxon>Eubacteriales</taxon>
        <taxon>Oscillospiraceae</taxon>
        <taxon>Faecousia</taxon>
    </lineage>
</organism>
<reference evidence="1" key="2">
    <citation type="journal article" date="2021" name="PeerJ">
        <title>Extensive microbial diversity within the chicken gut microbiome revealed by metagenomics and culture.</title>
        <authorList>
            <person name="Gilroy R."/>
            <person name="Ravi A."/>
            <person name="Getino M."/>
            <person name="Pursley I."/>
            <person name="Horton D.L."/>
            <person name="Alikhan N.F."/>
            <person name="Baker D."/>
            <person name="Gharbi K."/>
            <person name="Hall N."/>
            <person name="Watson M."/>
            <person name="Adriaenssens E.M."/>
            <person name="Foster-Nyarko E."/>
            <person name="Jarju S."/>
            <person name="Secka A."/>
            <person name="Antonio M."/>
            <person name="Oren A."/>
            <person name="Chaudhuri R.R."/>
            <person name="La Ragione R."/>
            <person name="Hildebrand F."/>
            <person name="Pallen M.J."/>
        </authorList>
    </citation>
    <scope>NUCLEOTIDE SEQUENCE</scope>
    <source>
        <strain evidence="1">13361</strain>
    </source>
</reference>
<accession>A0A9D1CMQ4</accession>
<evidence type="ECO:0000313" key="1">
    <source>
        <dbReference type="EMBL" id="HIQ68283.1"/>
    </source>
</evidence>
<sequence>MEYITLAEAAAAWQLSEQMIRKQCREGIIPGAYREGRSWLIPNYAQKHIPDTDREKKEAPHLARKLQKQKTKKSFHGLYDYIQIYFTYCSSRMASNRLSQK</sequence>
<dbReference type="EMBL" id="DVFK01000100">
    <property type="protein sequence ID" value="HIQ68283.1"/>
    <property type="molecule type" value="Genomic_DNA"/>
</dbReference>
<protein>
    <submittedName>
        <fullName evidence="1">Helix-turn-helix domain-containing protein</fullName>
    </submittedName>
</protein>
<name>A0A9D1CMQ4_9FIRM</name>
<reference evidence="1" key="1">
    <citation type="submission" date="2020-10" db="EMBL/GenBank/DDBJ databases">
        <authorList>
            <person name="Gilroy R."/>
        </authorList>
    </citation>
    <scope>NUCLEOTIDE SEQUENCE</scope>
    <source>
        <strain evidence="1">13361</strain>
    </source>
</reference>
<dbReference type="Proteomes" id="UP000886796">
    <property type="component" value="Unassembled WGS sequence"/>
</dbReference>
<comment type="caution">
    <text evidence="1">The sequence shown here is derived from an EMBL/GenBank/DDBJ whole genome shotgun (WGS) entry which is preliminary data.</text>
</comment>
<feature type="non-terminal residue" evidence="1">
    <location>
        <position position="101"/>
    </location>
</feature>
<evidence type="ECO:0000313" key="2">
    <source>
        <dbReference type="Proteomes" id="UP000886796"/>
    </source>
</evidence>
<proteinExistence type="predicted"/>